<comment type="pathway">
    <text evidence="1">Cofactor biosynthesis; ubiquinone biosynthesis.</text>
</comment>
<evidence type="ECO:0000256" key="3">
    <source>
        <dbReference type="ARBA" id="ARBA00022688"/>
    </source>
</evidence>
<dbReference type="GO" id="GO:0008289">
    <property type="term" value="F:lipid binding"/>
    <property type="evidence" value="ECO:0007669"/>
    <property type="project" value="UniProtKB-KW"/>
</dbReference>
<evidence type="ECO:0000313" key="8">
    <source>
        <dbReference type="EMBL" id="RCK51610.1"/>
    </source>
</evidence>
<evidence type="ECO:0000256" key="2">
    <source>
        <dbReference type="ARBA" id="ARBA00010766"/>
    </source>
</evidence>
<dbReference type="PANTHER" id="PTHR21427">
    <property type="entry name" value="UBIQUINONE BIOSYNTHESIS PROTEIN COQ9, MITOCHONDRIAL"/>
    <property type="match status" value="1"/>
</dbReference>
<keyword evidence="4" id="KW-0809">Transit peptide</keyword>
<evidence type="ECO:0000313" key="9">
    <source>
        <dbReference type="Proteomes" id="UP000252517"/>
    </source>
</evidence>
<evidence type="ECO:0000256" key="5">
    <source>
        <dbReference type="ARBA" id="ARBA00023121"/>
    </source>
</evidence>
<dbReference type="EMBL" id="JPWH01000005">
    <property type="protein sequence ID" value="RCK51610.1"/>
    <property type="molecule type" value="Genomic_DNA"/>
</dbReference>
<comment type="function">
    <text evidence="6">Membrane-associated protein that warps the membrane surface to access and bind aromatic isoprenes with high specificity, including ubiquinone (CoQ) isoprene intermediates and presents them directly to COQ7, therefore facilitating the COQ7-mediated hydroxylase step. Participates in the biosynthesis of coenzyme Q, also named ubiquinone, an essential lipid-soluble electron transporter for aerobic cellular respiration.</text>
</comment>
<evidence type="ECO:0000256" key="4">
    <source>
        <dbReference type="ARBA" id="ARBA00022946"/>
    </source>
</evidence>
<dbReference type="OrthoDB" id="7201143at2"/>
<gene>
    <name evidence="8" type="ORF">TH25_07885</name>
</gene>
<dbReference type="InterPro" id="IPR013718">
    <property type="entry name" value="COQ9_C"/>
</dbReference>
<dbReference type="AlphaFoldDB" id="A0A367XEP0"/>
<evidence type="ECO:0000256" key="6">
    <source>
        <dbReference type="ARBA" id="ARBA00058104"/>
    </source>
</evidence>
<proteinExistence type="inferred from homology"/>
<keyword evidence="8" id="KW-0830">Ubiquinone</keyword>
<keyword evidence="3" id="KW-0831">Ubiquinone biosynthesis</keyword>
<dbReference type="GO" id="GO:0006744">
    <property type="term" value="P:ubiquinone biosynthetic process"/>
    <property type="evidence" value="ECO:0007669"/>
    <property type="project" value="UniProtKB-KW"/>
</dbReference>
<sequence>MSVEESFARIAEQRDQLVRAALEHVAFDGWSKTTLRAACDDLGWPEMEVERLFPAGIGQVIEHFVALTDRDMMDRLAAMDIKSMKIRDRIAAAIRVRLDLVEPYKDAVRAAVAHLSLPQNLPKSLRMTAKTVDMMWQAAGDTSTDHNWYTKRGLLAGVYGSTLMYWLDDTSDGHKDTWAFMDRRIGNVMMIPKVKSSLGKAGKVAGTGFRVGKKIASCIPTPGRIARQFGGAR</sequence>
<comment type="caution">
    <text evidence="8">The sequence shown here is derived from an EMBL/GenBank/DDBJ whole genome shotgun (WGS) entry which is preliminary data.</text>
</comment>
<reference evidence="8 9" key="1">
    <citation type="submission" date="2014-07" db="EMBL/GenBank/DDBJ databases">
        <title>Draft genome sequence of Thalassospira profundimaris S25-3-2.</title>
        <authorList>
            <person name="Lai Q."/>
            <person name="Shao Z."/>
        </authorList>
    </citation>
    <scope>NUCLEOTIDE SEQUENCE [LARGE SCALE GENOMIC DNA]</scope>
    <source>
        <strain evidence="8 9">S25-3-2</strain>
    </source>
</reference>
<feature type="domain" description="COQ9 C-terminal" evidence="7">
    <location>
        <begin position="122"/>
        <end position="190"/>
    </location>
</feature>
<dbReference type="Pfam" id="PF08511">
    <property type="entry name" value="COQ9"/>
    <property type="match status" value="1"/>
</dbReference>
<comment type="similarity">
    <text evidence="2">Belongs to the COQ9 family.</text>
</comment>
<evidence type="ECO:0000256" key="1">
    <source>
        <dbReference type="ARBA" id="ARBA00004749"/>
    </source>
</evidence>
<dbReference type="InterPro" id="IPR012762">
    <property type="entry name" value="Ubiq_biosynth_COQ9"/>
</dbReference>
<dbReference type="RefSeq" id="WP_114087804.1">
    <property type="nucleotide sequence ID" value="NZ_JPWH01000005.1"/>
</dbReference>
<keyword evidence="5" id="KW-0446">Lipid-binding</keyword>
<evidence type="ECO:0000259" key="7">
    <source>
        <dbReference type="Pfam" id="PF08511"/>
    </source>
</evidence>
<organism evidence="8 9">
    <name type="scientific">Thalassospira profundimaris</name>
    <dbReference type="NCBI Taxonomy" id="502049"/>
    <lineage>
        <taxon>Bacteria</taxon>
        <taxon>Pseudomonadati</taxon>
        <taxon>Pseudomonadota</taxon>
        <taxon>Alphaproteobacteria</taxon>
        <taxon>Rhodospirillales</taxon>
        <taxon>Thalassospiraceae</taxon>
        <taxon>Thalassospira</taxon>
    </lineage>
</organism>
<name>A0A367XEP0_9PROT</name>
<dbReference type="Proteomes" id="UP000252517">
    <property type="component" value="Unassembled WGS sequence"/>
</dbReference>
<dbReference type="Gene3D" id="1.10.357.10">
    <property type="entry name" value="Tetracycline Repressor, domain 2"/>
    <property type="match status" value="1"/>
</dbReference>
<dbReference type="PANTHER" id="PTHR21427:SF19">
    <property type="entry name" value="UBIQUINONE BIOSYNTHESIS PROTEIN COQ9, MITOCHONDRIAL"/>
    <property type="match status" value="1"/>
</dbReference>
<dbReference type="NCBIfam" id="TIGR02396">
    <property type="entry name" value="diverge_rpsU"/>
    <property type="match status" value="1"/>
</dbReference>
<accession>A0A367XEP0</accession>
<protein>
    <submittedName>
        <fullName evidence="8">Ubiquinone biosynthesis protein</fullName>
    </submittedName>
</protein>